<evidence type="ECO:0000256" key="1">
    <source>
        <dbReference type="SAM" id="Phobius"/>
    </source>
</evidence>
<dbReference type="RefSeq" id="WP_244743679.1">
    <property type="nucleotide sequence ID" value="NZ_CP095071.1"/>
</dbReference>
<keyword evidence="1" id="KW-0812">Transmembrane</keyword>
<gene>
    <name evidence="2" type="ORF">MUN87_20725</name>
</gene>
<dbReference type="EMBL" id="CP095071">
    <property type="protein sequence ID" value="UOQ85036.1"/>
    <property type="molecule type" value="Genomic_DNA"/>
</dbReference>
<feature type="transmembrane region" description="Helical" evidence="1">
    <location>
        <begin position="99"/>
        <end position="127"/>
    </location>
</feature>
<reference evidence="2 3" key="1">
    <citation type="submission" date="2022-04" db="EMBL/GenBank/DDBJ databases">
        <title>Gracilibacillus sp. isolated from saltern.</title>
        <authorList>
            <person name="Won M."/>
            <person name="Lee C.-M."/>
            <person name="Woen H.-Y."/>
            <person name="Kwon S.-W."/>
        </authorList>
    </citation>
    <scope>NUCLEOTIDE SEQUENCE [LARGE SCALE GENOMIC DNA]</scope>
    <source>
        <strain evidence="2 3">SSPM10-3</strain>
    </source>
</reference>
<name>A0ABY4GLE4_9BACI</name>
<sequence>MSESIQRLFQFIYSLFRISFYYWIYLLRGIIVYSFIPATAALWETTKIVLFQPSDEEIKEIFRECYNKYRSYRGVSFAITILLVLLQVTLFYLTRSDLAMRLAFMIVLFYMIALLILIVVFVLYYFIFYHYRTKDAFALAFVTSFKKPLLSIAILFCTVILYLLLYWNLIAFLAFGPCLFSISMSLLFRNFKHPLQRDATS</sequence>
<keyword evidence="1" id="KW-0472">Membrane</keyword>
<dbReference type="Proteomes" id="UP000831537">
    <property type="component" value="Chromosome"/>
</dbReference>
<protein>
    <recommendedName>
        <fullName evidence="4">DUF624 domain-containing protein</fullName>
    </recommendedName>
</protein>
<accession>A0ABY4GLE4</accession>
<feature type="transmembrane region" description="Helical" evidence="1">
    <location>
        <begin position="170"/>
        <end position="188"/>
    </location>
</feature>
<evidence type="ECO:0000313" key="3">
    <source>
        <dbReference type="Proteomes" id="UP000831537"/>
    </source>
</evidence>
<feature type="transmembrane region" description="Helical" evidence="1">
    <location>
        <begin position="20"/>
        <end position="43"/>
    </location>
</feature>
<organism evidence="2 3">
    <name type="scientific">Gracilibacillus salinarum</name>
    <dbReference type="NCBI Taxonomy" id="2932255"/>
    <lineage>
        <taxon>Bacteria</taxon>
        <taxon>Bacillati</taxon>
        <taxon>Bacillota</taxon>
        <taxon>Bacilli</taxon>
        <taxon>Bacillales</taxon>
        <taxon>Bacillaceae</taxon>
        <taxon>Gracilibacillus</taxon>
    </lineage>
</organism>
<keyword evidence="3" id="KW-1185">Reference proteome</keyword>
<feature type="transmembrane region" description="Helical" evidence="1">
    <location>
        <begin position="148"/>
        <end position="164"/>
    </location>
</feature>
<evidence type="ECO:0000313" key="2">
    <source>
        <dbReference type="EMBL" id="UOQ85036.1"/>
    </source>
</evidence>
<keyword evidence="1" id="KW-1133">Transmembrane helix</keyword>
<evidence type="ECO:0008006" key="4">
    <source>
        <dbReference type="Google" id="ProtNLM"/>
    </source>
</evidence>
<proteinExistence type="predicted"/>
<feature type="transmembrane region" description="Helical" evidence="1">
    <location>
        <begin position="72"/>
        <end position="93"/>
    </location>
</feature>